<reference evidence="1" key="1">
    <citation type="submission" date="2021-02" db="EMBL/GenBank/DDBJ databases">
        <title>Comparative genomics of Ferrovum myxofaciens strains, predominant extremophile bacteria forming large biofilm stalactites in acid mine ecosystems.</title>
        <authorList>
            <person name="Burkartova K."/>
            <person name="Ridl J."/>
            <person name="Pajer P."/>
            <person name="Falteisek L."/>
        </authorList>
    </citation>
    <scope>NUCLEOTIDE SEQUENCE</scope>
    <source>
        <strain evidence="1">MI1III</strain>
    </source>
</reference>
<sequence length="62" mass="6997">MVRPTKPKGKSKNRRISFLVSEECDTLLRSLAEAKGISMTSVFEISIRDMASREKRSIQVPS</sequence>
<dbReference type="AlphaFoldDB" id="A0A9E6MWZ4"/>
<organism evidence="1 2">
    <name type="scientific">Ferrovum myxofaciens</name>
    <dbReference type="NCBI Taxonomy" id="416213"/>
    <lineage>
        <taxon>Bacteria</taxon>
        <taxon>Pseudomonadati</taxon>
        <taxon>Pseudomonadota</taxon>
        <taxon>Betaproteobacteria</taxon>
        <taxon>Ferrovales</taxon>
        <taxon>Ferrovaceae</taxon>
        <taxon>Ferrovum</taxon>
    </lineage>
</organism>
<evidence type="ECO:0000313" key="1">
    <source>
        <dbReference type="EMBL" id="QWY77789.1"/>
    </source>
</evidence>
<dbReference type="Proteomes" id="UP000683551">
    <property type="component" value="Chromosome"/>
</dbReference>
<dbReference type="EMBL" id="CP071137">
    <property type="protein sequence ID" value="QWY77789.1"/>
    <property type="molecule type" value="Genomic_DNA"/>
</dbReference>
<gene>
    <name evidence="1" type="ORF">JZL65_01495</name>
</gene>
<protein>
    <submittedName>
        <fullName evidence="1">Uncharacterized protein</fullName>
    </submittedName>
</protein>
<name>A0A9E6MWZ4_9PROT</name>
<dbReference type="RefSeq" id="WP_273145244.1">
    <property type="nucleotide sequence ID" value="NZ_CP053675.1"/>
</dbReference>
<proteinExistence type="predicted"/>
<evidence type="ECO:0000313" key="2">
    <source>
        <dbReference type="Proteomes" id="UP000683551"/>
    </source>
</evidence>
<accession>A0A9E6MWZ4</accession>